<dbReference type="EMBL" id="FNVO01000048">
    <property type="protein sequence ID" value="SEG94521.1"/>
    <property type="molecule type" value="Genomic_DNA"/>
</dbReference>
<evidence type="ECO:0000313" key="1">
    <source>
        <dbReference type="EMBL" id="SEG94521.1"/>
    </source>
</evidence>
<proteinExistence type="predicted"/>
<name>A0A1H6EB80_9ACTN</name>
<dbReference type="OrthoDB" id="4939521at2"/>
<protein>
    <submittedName>
        <fullName evidence="1">Uncharacterized protein</fullName>
    </submittedName>
</protein>
<dbReference type="AlphaFoldDB" id="A0A1H6EB80"/>
<dbReference type="Proteomes" id="UP000236723">
    <property type="component" value="Unassembled WGS sequence"/>
</dbReference>
<organism evidence="1 2">
    <name type="scientific">Thermomonospora echinospora</name>
    <dbReference type="NCBI Taxonomy" id="1992"/>
    <lineage>
        <taxon>Bacteria</taxon>
        <taxon>Bacillati</taxon>
        <taxon>Actinomycetota</taxon>
        <taxon>Actinomycetes</taxon>
        <taxon>Streptosporangiales</taxon>
        <taxon>Thermomonosporaceae</taxon>
        <taxon>Thermomonospora</taxon>
    </lineage>
</organism>
<keyword evidence="2" id="KW-1185">Reference proteome</keyword>
<sequence length="48" mass="5610">MPWSSRRYDHLLSGPPRNWPAPHEWEEGFDLPQANDAYAEVNPYADPE</sequence>
<gene>
    <name evidence="1" type="ORF">SAMN04489712_14813</name>
</gene>
<evidence type="ECO:0000313" key="2">
    <source>
        <dbReference type="Proteomes" id="UP000236723"/>
    </source>
</evidence>
<reference evidence="2" key="1">
    <citation type="submission" date="2016-10" db="EMBL/GenBank/DDBJ databases">
        <authorList>
            <person name="Varghese N."/>
            <person name="Submissions S."/>
        </authorList>
    </citation>
    <scope>NUCLEOTIDE SEQUENCE [LARGE SCALE GENOMIC DNA]</scope>
    <source>
        <strain evidence="2">DSM 43163</strain>
    </source>
</reference>
<accession>A0A1H6EB80</accession>
<dbReference type="RefSeq" id="WP_160147261.1">
    <property type="nucleotide sequence ID" value="NZ_FNVO01000048.1"/>
</dbReference>